<keyword evidence="1" id="KW-0812">Transmembrane</keyword>
<protein>
    <submittedName>
        <fullName evidence="2">Uncharacterized protein</fullName>
    </submittedName>
</protein>
<reference evidence="2 3" key="1">
    <citation type="submission" date="2018-05" db="EMBL/GenBank/DDBJ databases">
        <title>Draft Genome Sequences for a Diverse set of 7 Haemophilus Species.</title>
        <authorList>
            <person name="Nichols M."/>
            <person name="Topaz N."/>
            <person name="Wang X."/>
            <person name="Wang X."/>
            <person name="Boxrud D."/>
        </authorList>
    </citation>
    <scope>NUCLEOTIDE SEQUENCE [LARGE SCALE GENOMIC DNA]</scope>
    <source>
        <strain evidence="2 3">C2008001710</strain>
    </source>
</reference>
<feature type="transmembrane region" description="Helical" evidence="1">
    <location>
        <begin position="43"/>
        <end position="62"/>
    </location>
</feature>
<name>A0A369Z2E3_HAEPA</name>
<dbReference type="Proteomes" id="UP000253910">
    <property type="component" value="Unassembled WGS sequence"/>
</dbReference>
<feature type="transmembrane region" description="Helical" evidence="1">
    <location>
        <begin position="82"/>
        <end position="107"/>
    </location>
</feature>
<organism evidence="2 3">
    <name type="scientific">Haemophilus parainfluenzae</name>
    <dbReference type="NCBI Taxonomy" id="729"/>
    <lineage>
        <taxon>Bacteria</taxon>
        <taxon>Pseudomonadati</taxon>
        <taxon>Pseudomonadota</taxon>
        <taxon>Gammaproteobacteria</taxon>
        <taxon>Pasteurellales</taxon>
        <taxon>Pasteurellaceae</taxon>
        <taxon>Haemophilus</taxon>
    </lineage>
</organism>
<dbReference type="EMBL" id="QEPW01000002">
    <property type="protein sequence ID" value="RDE98423.1"/>
    <property type="molecule type" value="Genomic_DNA"/>
</dbReference>
<evidence type="ECO:0000313" key="2">
    <source>
        <dbReference type="EMBL" id="RDE98423.1"/>
    </source>
</evidence>
<comment type="caution">
    <text evidence="2">The sequence shown here is derived from an EMBL/GenBank/DDBJ whole genome shotgun (WGS) entry which is preliminary data.</text>
</comment>
<evidence type="ECO:0000256" key="1">
    <source>
        <dbReference type="SAM" id="Phobius"/>
    </source>
</evidence>
<sequence length="194" mass="22651">MLIMFNTRLKVISLFILIGLIIYPTFSDKTLLPGARLDVYVSLVLSILLFFVMIYWEVENVLLQRKAKPKRASNKKKPKENIFYHILMKVLGYIIMCTGFFCCFFLLSNTFLTFYVSIWGQEENYIAEVTYKRKNKSIYSINISSNQYGNERFTSKKVYNSVENGQILQIYKKRTSSLSYIDASEVMKLNALSN</sequence>
<keyword evidence="1" id="KW-1133">Transmembrane helix</keyword>
<dbReference type="RefSeq" id="WP_111314852.1">
    <property type="nucleotide sequence ID" value="NZ_JAMLEI010000001.1"/>
</dbReference>
<keyword evidence="1" id="KW-0472">Membrane</keyword>
<proteinExistence type="predicted"/>
<evidence type="ECO:0000313" key="3">
    <source>
        <dbReference type="Proteomes" id="UP000253910"/>
    </source>
</evidence>
<accession>A0A369Z2E3</accession>
<gene>
    <name evidence="2" type="ORF">DPV87_01230</name>
</gene>
<dbReference type="AlphaFoldDB" id="A0A369Z2E3"/>